<evidence type="ECO:0000256" key="2">
    <source>
        <dbReference type="ARBA" id="ARBA00001541"/>
    </source>
</evidence>
<dbReference type="Gene3D" id="1.10.155.10">
    <property type="entry name" value="Chemotaxis receptor methyltransferase CheR, N-terminal domain"/>
    <property type="match status" value="1"/>
</dbReference>
<evidence type="ECO:0000256" key="7">
    <source>
        <dbReference type="ARBA" id="ARBA00022777"/>
    </source>
</evidence>
<dbReference type="Pfam" id="PF00512">
    <property type="entry name" value="HisKA"/>
    <property type="match status" value="1"/>
</dbReference>
<dbReference type="Gene3D" id="3.30.565.10">
    <property type="entry name" value="Histidine kinase-like ATPase, C-terminal domain"/>
    <property type="match status" value="1"/>
</dbReference>
<organism evidence="14 15">
    <name type="scientific">Pedobacter changchengzhani</name>
    <dbReference type="NCBI Taxonomy" id="2529274"/>
    <lineage>
        <taxon>Bacteria</taxon>
        <taxon>Pseudomonadati</taxon>
        <taxon>Bacteroidota</taxon>
        <taxon>Sphingobacteriia</taxon>
        <taxon>Sphingobacteriales</taxon>
        <taxon>Sphingobacteriaceae</taxon>
        <taxon>Pedobacter</taxon>
    </lineage>
</organism>
<dbReference type="SUPFAM" id="SSF53335">
    <property type="entry name" value="S-adenosyl-L-methionine-dependent methyltransferases"/>
    <property type="match status" value="1"/>
</dbReference>
<dbReference type="EMBL" id="SJCY01000004">
    <property type="protein sequence ID" value="TDG36492.1"/>
    <property type="molecule type" value="Genomic_DNA"/>
</dbReference>
<dbReference type="GO" id="GO:0008984">
    <property type="term" value="F:protein-glutamate methylesterase activity"/>
    <property type="evidence" value="ECO:0007669"/>
    <property type="project" value="InterPro"/>
</dbReference>
<dbReference type="SMART" id="SM00138">
    <property type="entry name" value="MeTrc"/>
    <property type="match status" value="1"/>
</dbReference>
<dbReference type="InterPro" id="IPR035965">
    <property type="entry name" value="PAS-like_dom_sf"/>
</dbReference>
<dbReference type="Pfam" id="PF01339">
    <property type="entry name" value="CheB_methylest"/>
    <property type="match status" value="1"/>
</dbReference>
<evidence type="ECO:0000259" key="13">
    <source>
        <dbReference type="PROSITE" id="PS50123"/>
    </source>
</evidence>
<evidence type="ECO:0000256" key="3">
    <source>
        <dbReference type="ARBA" id="ARBA00022553"/>
    </source>
</evidence>
<dbReference type="GO" id="GO:0032259">
    <property type="term" value="P:methylation"/>
    <property type="evidence" value="ECO:0007669"/>
    <property type="project" value="UniProtKB-KW"/>
</dbReference>
<evidence type="ECO:0000313" key="15">
    <source>
        <dbReference type="Proteomes" id="UP000295668"/>
    </source>
</evidence>
<feature type="active site" evidence="8">
    <location>
        <position position="13"/>
    </location>
</feature>
<dbReference type="PROSITE" id="PS50122">
    <property type="entry name" value="CHEB"/>
    <property type="match status" value="1"/>
</dbReference>
<dbReference type="SUPFAM" id="SSF55874">
    <property type="entry name" value="ATPase domain of HSP90 chaperone/DNA topoisomerase II/histidine kinase"/>
    <property type="match status" value="1"/>
</dbReference>
<dbReference type="CDD" id="cd00082">
    <property type="entry name" value="HisKA"/>
    <property type="match status" value="1"/>
</dbReference>
<dbReference type="InterPro" id="IPR000014">
    <property type="entry name" value="PAS"/>
</dbReference>
<evidence type="ECO:0000256" key="4">
    <source>
        <dbReference type="ARBA" id="ARBA00022603"/>
    </source>
</evidence>
<dbReference type="SUPFAM" id="SSF47757">
    <property type="entry name" value="Chemotaxis receptor methyltransferase CheR, N-terminal domain"/>
    <property type="match status" value="1"/>
</dbReference>
<dbReference type="Pfam" id="PF02518">
    <property type="entry name" value="HATPase_c"/>
    <property type="match status" value="1"/>
</dbReference>
<evidence type="ECO:0000256" key="5">
    <source>
        <dbReference type="ARBA" id="ARBA00022679"/>
    </source>
</evidence>
<keyword evidence="3" id="KW-0597">Phosphoprotein</keyword>
<dbReference type="Pfam" id="PF03705">
    <property type="entry name" value="CheR_N"/>
    <property type="match status" value="1"/>
</dbReference>
<dbReference type="InterPro" id="IPR013655">
    <property type="entry name" value="PAS_fold_3"/>
</dbReference>
<dbReference type="OrthoDB" id="9813151at2"/>
<dbReference type="SMART" id="SM00388">
    <property type="entry name" value="HisKA"/>
    <property type="match status" value="1"/>
</dbReference>
<comment type="catalytic activity">
    <reaction evidence="2">
        <text>L-glutamyl-[protein] + S-adenosyl-L-methionine = [protein]-L-glutamate 5-O-methyl ester + S-adenosyl-L-homocysteine</text>
        <dbReference type="Rhea" id="RHEA:24452"/>
        <dbReference type="Rhea" id="RHEA-COMP:10208"/>
        <dbReference type="Rhea" id="RHEA-COMP:10311"/>
        <dbReference type="ChEBI" id="CHEBI:29973"/>
        <dbReference type="ChEBI" id="CHEBI:57856"/>
        <dbReference type="ChEBI" id="CHEBI:59789"/>
        <dbReference type="ChEBI" id="CHEBI:82795"/>
        <dbReference type="EC" id="2.1.1.80"/>
    </reaction>
</comment>
<gene>
    <name evidence="14" type="ORF">EZJ43_08215</name>
</gene>
<keyword evidence="8" id="KW-0145">Chemotaxis</keyword>
<feature type="active site" evidence="8">
    <location>
        <position position="131"/>
    </location>
</feature>
<dbReference type="InterPro" id="IPR050903">
    <property type="entry name" value="Bact_Chemotaxis_MeTrfase"/>
</dbReference>
<dbReference type="InterPro" id="IPR036890">
    <property type="entry name" value="HATPase_C_sf"/>
</dbReference>
<dbReference type="SUPFAM" id="SSF47384">
    <property type="entry name" value="Homodimeric domain of signal transducing histidine kinase"/>
    <property type="match status" value="1"/>
</dbReference>
<sequence>MKDPQYIIAIGASAGGLDEINSFFDHTPIDSVSYIVVQHLSADFKSRMAEVLAKHSKLSVEEATEGVIVATNRVYLIPHDKVMTIQNGKLHLTDKEESKAPHLTINTFFYSLAKDCGNKAIVVVLSGLGSDGTEGLIAVKKAGGMVMARNPETSPFPSMPSKAIATGMVDFILEPASMPGAIEDYVNYEGEIKNEAKEDDKNLALIVSLIKQRSPLDFSDYKPSTIMRRTKRRATYHDFNSLAKYYDFLKNSPEEIEALSKDFMISVTAFFRDKEAFDYLQKNVIPGILKKLVPNEELKIWVAGCATGEEVYSLAMIIAEQLIGDLAFTIVKIFATDIDSAALIHAGKGIYQPDVVKDVSPERLNNYFIKEGDNYRIAPVIRKMAIFAQHDLVKNPPYCNMHLISCRNLLIYMAPTLQRKVFSMLLFGLKTDGYLFIGSSENPTPIIQNLEVVSKQYRIYRNIKSKKMFSFDAFSMPDILEAKQIPVSVATQNMYIGIDGSLSDLMHVELAEDLDYLVLCIDENKNVVKSYGKTAKFLLAKHFTSNLEELLPKKLAMAFHTMCATVIKTEKRVTLNRVKIKHEDSFIRVNLSLSPISVRGGTQKLIMVTFIEDKSFAISKQEGIEFNEKVYHDEYTSNIEGELKDVKAQLKSTNEQLDASNENMQSFNEEMISANEEMQSTNEEMQSVNEELDTINSEYQLKNKELLEINDDLNNYFRSNINGQLFINNELLLMKFSPGTVKQINLLETDIGRPLSNITTNIKFETIIEDIKQVLENGEIITKEIETNNGKWYQVMTMPYVRQSDHKNSGAIITFNDISELKKVQRALDLSNRTIAMAMDAAEMGTYSINLESREFISSNRMREIFGFTSDEEVSFEDTVERIGKEYQSIVKEAIEKSIKNGERLDIEYPINAPLDRKTRWVRSVGNISYDKDNKPAYLTGVINDITVHKQDDIRQNDFIAMASHELRTPLTTLKAYTQLLTSKAIKNKDDFMVSSMEKVNLQVKKMTGLINGFLNASSFEAKKILLNPEVFEINALLEEIIEESETTSPNHHIKLLVKEKFTVNADRDKIGQVISNFISNAIKYAPGKTDIEVSSGKNKKEITVRVKDYGVGIKEKDLEKLFKRYHRIDNIETRKIAGFGLGLYLSAEIIHLHQGKIWAESVVGKGSTFCFSLAVS</sequence>
<feature type="active site" evidence="8">
    <location>
        <position position="39"/>
    </location>
</feature>
<feature type="domain" description="PAS" evidence="11">
    <location>
        <begin position="831"/>
        <end position="902"/>
    </location>
</feature>
<dbReference type="InterPro" id="IPR035909">
    <property type="entry name" value="CheB_C"/>
</dbReference>
<dbReference type="Pfam" id="PF08447">
    <property type="entry name" value="PAS_3"/>
    <property type="match status" value="1"/>
</dbReference>
<dbReference type="InterPro" id="IPR003661">
    <property type="entry name" value="HisK_dim/P_dom"/>
</dbReference>
<comment type="catalytic activity">
    <reaction evidence="1">
        <text>ATP + protein L-histidine = ADP + protein N-phospho-L-histidine.</text>
        <dbReference type="EC" id="2.7.13.3"/>
    </reaction>
</comment>
<dbReference type="CDD" id="cd16434">
    <property type="entry name" value="CheB-CheR_fusion"/>
    <property type="match status" value="1"/>
</dbReference>
<dbReference type="PROSITE" id="PS50109">
    <property type="entry name" value="HIS_KIN"/>
    <property type="match status" value="1"/>
</dbReference>
<evidence type="ECO:0000256" key="9">
    <source>
        <dbReference type="SAM" id="Coils"/>
    </source>
</evidence>
<protein>
    <submittedName>
        <fullName evidence="14">Chemotaxis protein CheR</fullName>
    </submittedName>
</protein>
<keyword evidence="5" id="KW-0808">Transferase</keyword>
<feature type="coiled-coil region" evidence="9">
    <location>
        <begin position="636"/>
        <end position="705"/>
    </location>
</feature>
<dbReference type="Pfam" id="PF01739">
    <property type="entry name" value="CheR"/>
    <property type="match status" value="1"/>
</dbReference>
<dbReference type="Proteomes" id="UP000295668">
    <property type="component" value="Unassembled WGS sequence"/>
</dbReference>
<dbReference type="GO" id="GO:0006935">
    <property type="term" value="P:chemotaxis"/>
    <property type="evidence" value="ECO:0007669"/>
    <property type="project" value="UniProtKB-UniRule"/>
</dbReference>
<dbReference type="InterPro" id="IPR036804">
    <property type="entry name" value="CheR_N_sf"/>
</dbReference>
<feature type="domain" description="CheR-type methyltransferase" evidence="13">
    <location>
        <begin position="191"/>
        <end position="465"/>
    </location>
</feature>
<dbReference type="Gene3D" id="3.40.50.150">
    <property type="entry name" value="Vaccinia Virus protein VP39"/>
    <property type="match status" value="1"/>
</dbReference>
<keyword evidence="4" id="KW-0489">Methyltransferase</keyword>
<dbReference type="SUPFAM" id="SSF52738">
    <property type="entry name" value="Methylesterase CheB, C-terminal domain"/>
    <property type="match status" value="1"/>
</dbReference>
<keyword evidence="9" id="KW-0175">Coiled coil</keyword>
<dbReference type="GO" id="GO:0008983">
    <property type="term" value="F:protein-glutamate O-methyltransferase activity"/>
    <property type="evidence" value="ECO:0007669"/>
    <property type="project" value="UniProtKB-EC"/>
</dbReference>
<dbReference type="GO" id="GO:0000155">
    <property type="term" value="F:phosphorelay sensor kinase activity"/>
    <property type="evidence" value="ECO:0007669"/>
    <property type="project" value="InterPro"/>
</dbReference>
<dbReference type="Gene3D" id="3.30.450.20">
    <property type="entry name" value="PAS domain"/>
    <property type="match status" value="2"/>
</dbReference>
<dbReference type="InterPro" id="IPR022641">
    <property type="entry name" value="CheR_N"/>
</dbReference>
<keyword evidence="8" id="KW-0378">Hydrolase</keyword>
<evidence type="ECO:0000313" key="14">
    <source>
        <dbReference type="EMBL" id="TDG36492.1"/>
    </source>
</evidence>
<dbReference type="SUPFAM" id="SSF55785">
    <property type="entry name" value="PYP-like sensor domain (PAS domain)"/>
    <property type="match status" value="1"/>
</dbReference>
<evidence type="ECO:0000259" key="11">
    <source>
        <dbReference type="PROSITE" id="PS50112"/>
    </source>
</evidence>
<dbReference type="Pfam" id="PF13596">
    <property type="entry name" value="PAS_10"/>
    <property type="match status" value="1"/>
</dbReference>
<evidence type="ECO:0000256" key="6">
    <source>
        <dbReference type="ARBA" id="ARBA00022691"/>
    </source>
</evidence>
<dbReference type="GO" id="GO:0000156">
    <property type="term" value="F:phosphorelay response regulator activity"/>
    <property type="evidence" value="ECO:0007669"/>
    <property type="project" value="InterPro"/>
</dbReference>
<keyword evidence="7" id="KW-0418">Kinase</keyword>
<dbReference type="InterPro" id="IPR022642">
    <property type="entry name" value="CheR_C"/>
</dbReference>
<dbReference type="SMART" id="SM00387">
    <property type="entry name" value="HATPase_c"/>
    <property type="match status" value="1"/>
</dbReference>
<dbReference type="Gene3D" id="3.40.50.180">
    <property type="entry name" value="Methylesterase CheB, C-terminal domain"/>
    <property type="match status" value="1"/>
</dbReference>
<dbReference type="CDD" id="cd00130">
    <property type="entry name" value="PAS"/>
    <property type="match status" value="1"/>
</dbReference>
<dbReference type="InterPro" id="IPR005467">
    <property type="entry name" value="His_kinase_dom"/>
</dbReference>
<dbReference type="FunFam" id="3.30.565.10:FF:000006">
    <property type="entry name" value="Sensor histidine kinase WalK"/>
    <property type="match status" value="1"/>
</dbReference>
<evidence type="ECO:0000256" key="8">
    <source>
        <dbReference type="PROSITE-ProRule" id="PRU00050"/>
    </source>
</evidence>
<accession>A0A4R5MLJ9</accession>
<feature type="domain" description="CheB-type methylesterase" evidence="12">
    <location>
        <begin position="1"/>
        <end position="189"/>
    </location>
</feature>
<dbReference type="GO" id="GO:0005737">
    <property type="term" value="C:cytoplasm"/>
    <property type="evidence" value="ECO:0007669"/>
    <property type="project" value="InterPro"/>
</dbReference>
<dbReference type="AlphaFoldDB" id="A0A4R5MLJ9"/>
<reference evidence="14 15" key="1">
    <citation type="submission" date="2019-02" db="EMBL/GenBank/DDBJ databases">
        <title>Pedobacter sp. nov., a novel speices isolated from soil of pinguins habitat in Antarcitica.</title>
        <authorList>
            <person name="He R.-H."/>
        </authorList>
    </citation>
    <scope>NUCLEOTIDE SEQUENCE [LARGE SCALE GENOMIC DNA]</scope>
    <source>
        <strain evidence="14 15">E01020</strain>
    </source>
</reference>
<dbReference type="InterPro" id="IPR000673">
    <property type="entry name" value="Sig_transdc_resp-reg_Me-estase"/>
</dbReference>
<keyword evidence="15" id="KW-1185">Reference proteome</keyword>
<proteinExistence type="predicted"/>
<feature type="domain" description="Histidine kinase" evidence="10">
    <location>
        <begin position="962"/>
        <end position="1177"/>
    </location>
</feature>
<evidence type="ECO:0000259" key="10">
    <source>
        <dbReference type="PROSITE" id="PS50109"/>
    </source>
</evidence>
<dbReference type="InterPro" id="IPR029063">
    <property type="entry name" value="SAM-dependent_MTases_sf"/>
</dbReference>
<dbReference type="PANTHER" id="PTHR24422:SF27">
    <property type="entry name" value="PROTEIN-GLUTAMATE O-METHYLTRANSFERASE"/>
    <property type="match status" value="1"/>
</dbReference>
<dbReference type="PANTHER" id="PTHR24422">
    <property type="entry name" value="CHEMOTAXIS PROTEIN METHYLTRANSFERASE"/>
    <property type="match status" value="1"/>
</dbReference>
<evidence type="ECO:0000256" key="1">
    <source>
        <dbReference type="ARBA" id="ARBA00000085"/>
    </source>
</evidence>
<dbReference type="PROSITE" id="PS50123">
    <property type="entry name" value="CHER"/>
    <property type="match status" value="1"/>
</dbReference>
<dbReference type="RefSeq" id="WP_133262221.1">
    <property type="nucleotide sequence ID" value="NZ_SJCY01000004.1"/>
</dbReference>
<comment type="caution">
    <text evidence="14">The sequence shown here is derived from an EMBL/GenBank/DDBJ whole genome shotgun (WGS) entry which is preliminary data.</text>
</comment>
<dbReference type="Gene3D" id="1.10.287.130">
    <property type="match status" value="1"/>
</dbReference>
<dbReference type="InterPro" id="IPR000780">
    <property type="entry name" value="CheR_MeTrfase"/>
</dbReference>
<dbReference type="PROSITE" id="PS50112">
    <property type="entry name" value="PAS"/>
    <property type="match status" value="1"/>
</dbReference>
<dbReference type="InterPro" id="IPR003594">
    <property type="entry name" value="HATPase_dom"/>
</dbReference>
<dbReference type="InterPro" id="IPR036097">
    <property type="entry name" value="HisK_dim/P_sf"/>
</dbReference>
<keyword evidence="6" id="KW-0949">S-adenosyl-L-methionine</keyword>
<dbReference type="PRINTS" id="PR00996">
    <property type="entry name" value="CHERMTFRASE"/>
</dbReference>
<name>A0A4R5MLJ9_9SPHI</name>
<evidence type="ECO:0000259" key="12">
    <source>
        <dbReference type="PROSITE" id="PS50122"/>
    </source>
</evidence>